<dbReference type="PATRIC" id="fig|1121362.3.peg.2125"/>
<dbReference type="HOGENOM" id="CLU_031867_1_0_11"/>
<dbReference type="eggNOG" id="COG4842">
    <property type="taxonomic scope" value="Bacteria"/>
</dbReference>
<dbReference type="Gene3D" id="1.20.1260.20">
    <property type="entry name" value="PPE superfamily"/>
    <property type="match status" value="1"/>
</dbReference>
<protein>
    <submittedName>
        <fullName evidence="2">Uncharacterized protein</fullName>
    </submittedName>
</protein>
<feature type="compositionally biased region" description="Low complexity" evidence="1">
    <location>
        <begin position="458"/>
        <end position="472"/>
    </location>
</feature>
<name>M1NP20_9CORY</name>
<dbReference type="STRING" id="1121362.A605_10490"/>
<dbReference type="InterPro" id="IPR038332">
    <property type="entry name" value="PPE_sf"/>
</dbReference>
<sequence length="543" mass="51487">MLTGGAGSALTVLNSYAEQIDWLGQALGASYRALTGQNAFVERGMEIADEGGVIGDDAVSFPTRPTPRFENFSFTPPMITPALSINQLSADFTATKIAESVLASETWKQLSADISSIAQGLHSVSQGLAGSNGGDVIDAAVEKISEVAQAGETFAQNSAVMGQSVEKLAAIKSQGAHQVNMARVALATIQDPVARAAAEQSFLASFPATFTPSVLTGMPPIRNLMSMEGGAGGGGEVALGMTDVEGTGDKHDASGLRAPGTGAVTDALGALRQAGTAGQFSAVDSRTADLASVGGAAPVPEAALRPGEIATSAANAGTSLPNISPLTGAGVTGSGTGLGTGAAPGIPAGVGIGGSGTGTGGAGGAGGAATPVVGPMAPMGARSPLGGTSAAATTGIGAVPGAPVGRAAAPGMPVSPVGRGVSGGVAGAGVGAGVGTGVGGRAGVPAAGGGVPGAVPNPGAGAGASSQPAAGAGPRGGVAGTAPAGARGMMPMMGAPLAGAGQQSKSAKVRTVTSTVEEDTNVAALLGDRGPVVPGVIGAWARG</sequence>
<accession>M1NP20</accession>
<dbReference type="AlphaFoldDB" id="M1NP20"/>
<gene>
    <name evidence="2" type="ORF">A605_10490</name>
</gene>
<proteinExistence type="predicted"/>
<evidence type="ECO:0000313" key="2">
    <source>
        <dbReference type="EMBL" id="AGF73098.1"/>
    </source>
</evidence>
<organism evidence="2 3">
    <name type="scientific">Corynebacterium halotolerans YIM 70093 = DSM 44683</name>
    <dbReference type="NCBI Taxonomy" id="1121362"/>
    <lineage>
        <taxon>Bacteria</taxon>
        <taxon>Bacillati</taxon>
        <taxon>Actinomycetota</taxon>
        <taxon>Actinomycetes</taxon>
        <taxon>Mycobacteriales</taxon>
        <taxon>Corynebacteriaceae</taxon>
        <taxon>Corynebacterium</taxon>
    </lineage>
</organism>
<keyword evidence="3" id="KW-1185">Reference proteome</keyword>
<evidence type="ECO:0000256" key="1">
    <source>
        <dbReference type="SAM" id="MobiDB-lite"/>
    </source>
</evidence>
<dbReference type="KEGG" id="chn:A605_10490"/>
<feature type="region of interest" description="Disordered" evidence="1">
    <location>
        <begin position="458"/>
        <end position="487"/>
    </location>
</feature>
<reference evidence="2 3" key="1">
    <citation type="journal article" date="2012" name="Stand. Genomic Sci.">
        <title>Genome sequence of the halotolerant bacterium Corynebacterium halotolerans type strain YIM 70093(T) (= DSM 44683(T)).</title>
        <authorList>
            <person name="Ruckert C."/>
            <person name="Albersmeier A."/>
            <person name="Al-Dilaimi A."/>
            <person name="Niehaus K."/>
            <person name="Szczepanowski R."/>
            <person name="Kalinowski J."/>
        </authorList>
    </citation>
    <scope>NUCLEOTIDE SEQUENCE [LARGE SCALE GENOMIC DNA]</scope>
    <source>
        <strain evidence="2">YIM 70093</strain>
    </source>
</reference>
<dbReference type="Proteomes" id="UP000011723">
    <property type="component" value="Chromosome"/>
</dbReference>
<evidence type="ECO:0000313" key="3">
    <source>
        <dbReference type="Proteomes" id="UP000011723"/>
    </source>
</evidence>
<dbReference type="EMBL" id="CP003697">
    <property type="protein sequence ID" value="AGF73098.1"/>
    <property type="molecule type" value="Genomic_DNA"/>
</dbReference>